<dbReference type="Proteomes" id="UP000093000">
    <property type="component" value="Unassembled WGS sequence"/>
</dbReference>
<reference evidence="3 4" key="1">
    <citation type="submission" date="2016-03" db="EMBL/GenBank/DDBJ databases">
        <title>Choanephora cucurbitarum.</title>
        <authorList>
            <person name="Min B."/>
            <person name="Park H."/>
            <person name="Park J.-H."/>
            <person name="Shin H.-D."/>
            <person name="Choi I.-G."/>
        </authorList>
    </citation>
    <scope>NUCLEOTIDE SEQUENCE [LARGE SCALE GENOMIC DNA]</scope>
    <source>
        <strain evidence="3 4">KUS-F28377</strain>
    </source>
</reference>
<comment type="caution">
    <text evidence="3">The sequence shown here is derived from an EMBL/GenBank/DDBJ whole genome shotgun (WGS) entry which is preliminary data.</text>
</comment>
<dbReference type="GO" id="GO:0005829">
    <property type="term" value="C:cytosol"/>
    <property type="evidence" value="ECO:0007669"/>
    <property type="project" value="TreeGrafter"/>
</dbReference>
<keyword evidence="4" id="KW-1185">Reference proteome</keyword>
<dbReference type="OrthoDB" id="205255at2759"/>
<dbReference type="FunFam" id="1.10.3520.10:FF:000001">
    <property type="entry name" value="Pleckstrin domain-containing family A member 8"/>
    <property type="match status" value="1"/>
</dbReference>
<dbReference type="InterPro" id="IPR014830">
    <property type="entry name" value="Glycolipid_transfer_prot_dom"/>
</dbReference>
<dbReference type="InParanoid" id="A0A1C7NLU0"/>
<gene>
    <name evidence="3" type="primary">PLEKHA8_1</name>
    <name evidence="3" type="ORF">A0J61_02123</name>
</gene>
<evidence type="ECO:0000313" key="3">
    <source>
        <dbReference type="EMBL" id="OBZ89819.1"/>
    </source>
</evidence>
<evidence type="ECO:0000313" key="4">
    <source>
        <dbReference type="Proteomes" id="UP000093000"/>
    </source>
</evidence>
<proteinExistence type="predicted"/>
<keyword evidence="1" id="KW-0813">Transport</keyword>
<dbReference type="AlphaFoldDB" id="A0A1C7NLU0"/>
<dbReference type="Pfam" id="PF08718">
    <property type="entry name" value="GLTP"/>
    <property type="match status" value="1"/>
</dbReference>
<dbReference type="Gene3D" id="1.10.3520.10">
    <property type="entry name" value="Glycolipid transfer protein"/>
    <property type="match status" value="1"/>
</dbReference>
<evidence type="ECO:0000259" key="2">
    <source>
        <dbReference type="Pfam" id="PF08718"/>
    </source>
</evidence>
<accession>A0A1C7NLU0</accession>
<feature type="domain" description="Glycolipid transfer protein" evidence="2">
    <location>
        <begin position="27"/>
        <end position="165"/>
    </location>
</feature>
<dbReference type="EMBL" id="LUGH01000076">
    <property type="protein sequence ID" value="OBZ89819.1"/>
    <property type="molecule type" value="Genomic_DNA"/>
</dbReference>
<dbReference type="STRING" id="101091.A0A1C7NLU0"/>
<dbReference type="SUPFAM" id="SSF110004">
    <property type="entry name" value="Glycolipid transfer protein, GLTP"/>
    <property type="match status" value="1"/>
</dbReference>
<dbReference type="PANTHER" id="PTHR10219">
    <property type="entry name" value="GLYCOLIPID TRANSFER PROTEIN-RELATED"/>
    <property type="match status" value="1"/>
</dbReference>
<sequence>MTTENPPAFLKVITRSYEDVQVTSEGIDTDEFLKATVCMIDMFDLFGSSAFSVVQNDLRNNVTKIKARYQENPTEYHTLELLMAKEAHLKRRVATEAVLWLKRGLDFTCQSLLHSLNHPQEELPASFSLAYDATLKPYHNFLVRPVFNLAMNACPWRKDFYHRIGVQTTESEKRMQQWLFALKHLLNQLDQQFQLHPEYTKH</sequence>
<dbReference type="GO" id="GO:1902387">
    <property type="term" value="F:ceramide 1-phosphate binding"/>
    <property type="evidence" value="ECO:0007669"/>
    <property type="project" value="TreeGrafter"/>
</dbReference>
<evidence type="ECO:0000256" key="1">
    <source>
        <dbReference type="ARBA" id="ARBA00022448"/>
    </source>
</evidence>
<dbReference type="PANTHER" id="PTHR10219:SF25">
    <property type="entry name" value="PLECKSTRIN HOMOLOGY DOMAIN-CONTAINING FAMILY A MEMBER 8"/>
    <property type="match status" value="1"/>
</dbReference>
<protein>
    <submittedName>
        <fullName evidence="3">Pleckstrin y domain-containing family A member 8</fullName>
    </submittedName>
</protein>
<dbReference type="GO" id="GO:0016020">
    <property type="term" value="C:membrane"/>
    <property type="evidence" value="ECO:0007669"/>
    <property type="project" value="TreeGrafter"/>
</dbReference>
<dbReference type="GO" id="GO:1902388">
    <property type="term" value="F:ceramide 1-phosphate transfer activity"/>
    <property type="evidence" value="ECO:0007669"/>
    <property type="project" value="TreeGrafter"/>
</dbReference>
<dbReference type="InterPro" id="IPR036497">
    <property type="entry name" value="GLTP_sf"/>
</dbReference>
<name>A0A1C7NLU0_9FUNG</name>
<organism evidence="3 4">
    <name type="scientific">Choanephora cucurbitarum</name>
    <dbReference type="NCBI Taxonomy" id="101091"/>
    <lineage>
        <taxon>Eukaryota</taxon>
        <taxon>Fungi</taxon>
        <taxon>Fungi incertae sedis</taxon>
        <taxon>Mucoromycota</taxon>
        <taxon>Mucoromycotina</taxon>
        <taxon>Mucoromycetes</taxon>
        <taxon>Mucorales</taxon>
        <taxon>Mucorineae</taxon>
        <taxon>Choanephoraceae</taxon>
        <taxon>Choanephoroideae</taxon>
        <taxon>Choanephora</taxon>
    </lineage>
</organism>